<keyword evidence="2" id="KW-1185">Reference proteome</keyword>
<dbReference type="EMBL" id="KN835144">
    <property type="protein sequence ID" value="KIK47738.1"/>
    <property type="molecule type" value="Genomic_DNA"/>
</dbReference>
<reference evidence="2" key="2">
    <citation type="submission" date="2015-01" db="EMBL/GenBank/DDBJ databases">
        <title>Evolutionary Origins and Diversification of the Mycorrhizal Mutualists.</title>
        <authorList>
            <consortium name="DOE Joint Genome Institute"/>
            <consortium name="Mycorrhizal Genomics Consortium"/>
            <person name="Kohler A."/>
            <person name="Kuo A."/>
            <person name="Nagy L.G."/>
            <person name="Floudas D."/>
            <person name="Copeland A."/>
            <person name="Barry K.W."/>
            <person name="Cichocki N."/>
            <person name="Veneault-Fourrey C."/>
            <person name="LaButti K."/>
            <person name="Lindquist E.A."/>
            <person name="Lipzen A."/>
            <person name="Lundell T."/>
            <person name="Morin E."/>
            <person name="Murat C."/>
            <person name="Riley R."/>
            <person name="Ohm R."/>
            <person name="Sun H."/>
            <person name="Tunlid A."/>
            <person name="Henrissat B."/>
            <person name="Grigoriev I.V."/>
            <person name="Hibbett D.S."/>
            <person name="Martin F."/>
        </authorList>
    </citation>
    <scope>NUCLEOTIDE SEQUENCE [LARGE SCALE GENOMIC DNA]</scope>
    <source>
        <strain evidence="2">UH-Slu-Lm8-n1</strain>
    </source>
</reference>
<dbReference type="AlphaFoldDB" id="A0A0D0BXV6"/>
<evidence type="ECO:0000313" key="1">
    <source>
        <dbReference type="EMBL" id="KIK47738.1"/>
    </source>
</evidence>
<accession>A0A0D0BXV6</accession>
<organism evidence="1 2">
    <name type="scientific">Suillus luteus UH-Slu-Lm8-n1</name>
    <dbReference type="NCBI Taxonomy" id="930992"/>
    <lineage>
        <taxon>Eukaryota</taxon>
        <taxon>Fungi</taxon>
        <taxon>Dikarya</taxon>
        <taxon>Basidiomycota</taxon>
        <taxon>Agaricomycotina</taxon>
        <taxon>Agaricomycetes</taxon>
        <taxon>Agaricomycetidae</taxon>
        <taxon>Boletales</taxon>
        <taxon>Suillineae</taxon>
        <taxon>Suillaceae</taxon>
        <taxon>Suillus</taxon>
    </lineage>
</organism>
<evidence type="ECO:0000313" key="2">
    <source>
        <dbReference type="Proteomes" id="UP000054485"/>
    </source>
</evidence>
<dbReference type="HOGENOM" id="CLU_1887131_0_0_1"/>
<dbReference type="Proteomes" id="UP000054485">
    <property type="component" value="Unassembled WGS sequence"/>
</dbReference>
<protein>
    <submittedName>
        <fullName evidence="1">Uncharacterized protein</fullName>
    </submittedName>
</protein>
<gene>
    <name evidence="1" type="ORF">CY34DRAFT_799036</name>
</gene>
<name>A0A0D0BXV6_9AGAM</name>
<proteinExistence type="predicted"/>
<reference evidence="1 2" key="1">
    <citation type="submission" date="2014-04" db="EMBL/GenBank/DDBJ databases">
        <authorList>
            <consortium name="DOE Joint Genome Institute"/>
            <person name="Kuo A."/>
            <person name="Ruytinx J."/>
            <person name="Rineau F."/>
            <person name="Colpaert J."/>
            <person name="Kohler A."/>
            <person name="Nagy L.G."/>
            <person name="Floudas D."/>
            <person name="Copeland A."/>
            <person name="Barry K.W."/>
            <person name="Cichocki N."/>
            <person name="Veneault-Fourrey C."/>
            <person name="LaButti K."/>
            <person name="Lindquist E.A."/>
            <person name="Lipzen A."/>
            <person name="Lundell T."/>
            <person name="Morin E."/>
            <person name="Murat C."/>
            <person name="Sun H."/>
            <person name="Tunlid A."/>
            <person name="Henrissat B."/>
            <person name="Grigoriev I.V."/>
            <person name="Hibbett D.S."/>
            <person name="Martin F."/>
            <person name="Nordberg H.P."/>
            <person name="Cantor M.N."/>
            <person name="Hua S.X."/>
        </authorList>
    </citation>
    <scope>NUCLEOTIDE SEQUENCE [LARGE SCALE GENOMIC DNA]</scope>
    <source>
        <strain evidence="1 2">UH-Slu-Lm8-n1</strain>
    </source>
</reference>
<sequence length="135" mass="15002">MRVACSGLHPVGKDQVKIAVGRGPATGLPCRSEHHYRWSVHERSCPQPIQRLTLSEDLLCPQPLDPPSLLLQLVAHSKRIVWVQAFTFCSQRSDSHTRIQTETDMAMHAVSGGLLRSPAFSSRRLIPSKHTECGD</sequence>
<dbReference type="InParanoid" id="A0A0D0BXV6"/>